<reference evidence="1 2" key="1">
    <citation type="submission" date="2020-08" db="EMBL/GenBank/DDBJ databases">
        <title>Genomic Encyclopedia of Type Strains, Phase III (KMG-III): the genomes of soil and plant-associated and newly described type strains.</title>
        <authorList>
            <person name="Whitman W."/>
        </authorList>
    </citation>
    <scope>NUCLEOTIDE SEQUENCE [LARGE SCALE GENOMIC DNA]</scope>
    <source>
        <strain evidence="1 2">CECT 8234</strain>
    </source>
</reference>
<proteinExistence type="predicted"/>
<dbReference type="AlphaFoldDB" id="A0A7W5G890"/>
<gene>
    <name evidence="1" type="ORF">FHS16_000402</name>
</gene>
<evidence type="ECO:0008006" key="3">
    <source>
        <dbReference type="Google" id="ProtNLM"/>
    </source>
</evidence>
<name>A0A7W5G890_9BACL</name>
<accession>A0A7W5G890</accession>
<dbReference type="EMBL" id="JACHXW010000001">
    <property type="protein sequence ID" value="MBB3150370.1"/>
    <property type="molecule type" value="Genomic_DNA"/>
</dbReference>
<protein>
    <recommendedName>
        <fullName evidence="3">Transposase</fullName>
    </recommendedName>
</protein>
<organism evidence="1 2">
    <name type="scientific">Paenibacillus endophyticus</name>
    <dbReference type="NCBI Taxonomy" id="1294268"/>
    <lineage>
        <taxon>Bacteria</taxon>
        <taxon>Bacillati</taxon>
        <taxon>Bacillota</taxon>
        <taxon>Bacilli</taxon>
        <taxon>Bacillales</taxon>
        <taxon>Paenibacillaceae</taxon>
        <taxon>Paenibacillus</taxon>
    </lineage>
</organism>
<dbReference type="Proteomes" id="UP000518605">
    <property type="component" value="Unassembled WGS sequence"/>
</dbReference>
<comment type="caution">
    <text evidence="1">The sequence shown here is derived from an EMBL/GenBank/DDBJ whole genome shotgun (WGS) entry which is preliminary data.</text>
</comment>
<sequence>MTKRSCFTPSQMRLLESNPNVVHVSEKSISYTPEFKLHAVQSYESGSAPMQIFLDAGFDVVVIGTNNPHK</sequence>
<keyword evidence="2" id="KW-1185">Reference proteome</keyword>
<evidence type="ECO:0000313" key="1">
    <source>
        <dbReference type="EMBL" id="MBB3150370.1"/>
    </source>
</evidence>
<evidence type="ECO:0000313" key="2">
    <source>
        <dbReference type="Proteomes" id="UP000518605"/>
    </source>
</evidence>